<keyword evidence="2 4" id="KW-0120">Carbon dioxide fixation</keyword>
<dbReference type="EMBL" id="JAHKNI010000008">
    <property type="protein sequence ID" value="MBU3064650.1"/>
    <property type="molecule type" value="Genomic_DNA"/>
</dbReference>
<evidence type="ECO:0000259" key="6">
    <source>
        <dbReference type="SMART" id="SM00961"/>
    </source>
</evidence>
<dbReference type="SMART" id="SM00961">
    <property type="entry name" value="RuBisCO_small"/>
    <property type="match status" value="1"/>
</dbReference>
<dbReference type="PANTHER" id="PTHR31262:SF23">
    <property type="entry name" value="RIBULOSE BISPHOSPHATE CARBOXYLASE SMALL SUBUNIT"/>
    <property type="match status" value="1"/>
</dbReference>
<evidence type="ECO:0000313" key="7">
    <source>
        <dbReference type="EMBL" id="MBU3064650.1"/>
    </source>
</evidence>
<sequence>MYLRQGTFSHLPELTDAEIGAQVRYALLNNWPVSIEYTDDPHPRNVYWEMWGLPLFDLDEPDGVLAEIEACRAAFPRYYIRVTAYDASYGRQTTALSFLVNQPADEPGFRLARSDSQDRRQVYSLHPYATDAPSGERYEPEARR</sequence>
<dbReference type="Pfam" id="PF00101">
    <property type="entry name" value="RuBisCO_small"/>
    <property type="match status" value="1"/>
</dbReference>
<dbReference type="InterPro" id="IPR036385">
    <property type="entry name" value="RuBisCO_ssu_sf"/>
</dbReference>
<comment type="subunit">
    <text evidence="3 4">Heterohexadecamer of 8 large and 8 small subunits.</text>
</comment>
<comment type="miscellaneous">
    <text evidence="4">The basic functional RuBisCO is composed of a large chain homodimer in a 'head-to-tail' conformation. In form I RuBisCO this homodimer is arranged in a barrel-like tetramer with the small subunits forming a tetrameric 'cap' on each end of the 'barrel'.</text>
</comment>
<evidence type="ECO:0000313" key="8">
    <source>
        <dbReference type="Proteomes" id="UP000733379"/>
    </source>
</evidence>
<protein>
    <recommendedName>
        <fullName evidence="4">Ribulose bisphosphate carboxylase small subunit</fullName>
        <shortName evidence="4">RuBisCO small subunit</shortName>
    </recommendedName>
</protein>
<organism evidence="7 8">
    <name type="scientific">Nocardia albiluteola</name>
    <dbReference type="NCBI Taxonomy" id="2842303"/>
    <lineage>
        <taxon>Bacteria</taxon>
        <taxon>Bacillati</taxon>
        <taxon>Actinomycetota</taxon>
        <taxon>Actinomycetes</taxon>
        <taxon>Mycobacteriales</taxon>
        <taxon>Nocardiaceae</taxon>
        <taxon>Nocardia</taxon>
    </lineage>
</organism>
<keyword evidence="1 4" id="KW-0113">Calvin cycle</keyword>
<feature type="compositionally biased region" description="Basic and acidic residues" evidence="5">
    <location>
        <begin position="134"/>
        <end position="144"/>
    </location>
</feature>
<accession>A0ABS6B4G9</accession>
<name>A0ABS6B4G9_9NOCA</name>
<feature type="domain" description="Ribulose bisphosphate carboxylase small subunit" evidence="6">
    <location>
        <begin position="4"/>
        <end position="103"/>
    </location>
</feature>
<dbReference type="PANTHER" id="PTHR31262">
    <property type="entry name" value="RIBULOSE BISPHOSPHATE CARBOXYLASE SMALL CHAIN 1, CHLOROPLASTIC"/>
    <property type="match status" value="1"/>
</dbReference>
<dbReference type="RefSeq" id="WP_215919992.1">
    <property type="nucleotide sequence ID" value="NZ_JAHKNI010000008.1"/>
</dbReference>
<proteinExistence type="inferred from homology"/>
<gene>
    <name evidence="4" type="primary">cbbS</name>
    <name evidence="7" type="ORF">KO481_24350</name>
</gene>
<dbReference type="Gene3D" id="3.30.190.10">
    <property type="entry name" value="Ribulose bisphosphate carboxylase, small subunit"/>
    <property type="match status" value="1"/>
</dbReference>
<evidence type="ECO:0000256" key="5">
    <source>
        <dbReference type="SAM" id="MobiDB-lite"/>
    </source>
</evidence>
<dbReference type="CDD" id="cd03527">
    <property type="entry name" value="RuBisCO_small"/>
    <property type="match status" value="1"/>
</dbReference>
<feature type="region of interest" description="Disordered" evidence="5">
    <location>
        <begin position="109"/>
        <end position="144"/>
    </location>
</feature>
<keyword evidence="8" id="KW-1185">Reference proteome</keyword>
<reference evidence="7 8" key="1">
    <citation type="submission" date="2021-06" db="EMBL/GenBank/DDBJ databases">
        <title>Actinomycetes sequencing.</title>
        <authorList>
            <person name="Shan Q."/>
        </authorList>
    </citation>
    <scope>NUCLEOTIDE SEQUENCE [LARGE SCALE GENOMIC DNA]</scope>
    <source>
        <strain evidence="7 8">NEAU-G5</strain>
    </source>
</reference>
<evidence type="ECO:0000256" key="4">
    <source>
        <dbReference type="HAMAP-Rule" id="MF_00859"/>
    </source>
</evidence>
<evidence type="ECO:0000256" key="1">
    <source>
        <dbReference type="ARBA" id="ARBA00022567"/>
    </source>
</evidence>
<dbReference type="Proteomes" id="UP000733379">
    <property type="component" value="Unassembled WGS sequence"/>
</dbReference>
<dbReference type="HAMAP" id="MF_00859">
    <property type="entry name" value="RuBisCO_S_bact"/>
    <property type="match status" value="1"/>
</dbReference>
<dbReference type="InterPro" id="IPR000894">
    <property type="entry name" value="RuBisCO_ssu_dom"/>
</dbReference>
<dbReference type="SUPFAM" id="SSF55239">
    <property type="entry name" value="RuBisCO, small subunit"/>
    <property type="match status" value="1"/>
</dbReference>
<dbReference type="InterPro" id="IPR024681">
    <property type="entry name" value="RuBisCO_ssu"/>
</dbReference>
<comment type="caution">
    <text evidence="7">The sequence shown here is derived from an EMBL/GenBank/DDBJ whole genome shotgun (WGS) entry which is preliminary data.</text>
</comment>
<evidence type="ECO:0000256" key="2">
    <source>
        <dbReference type="ARBA" id="ARBA00023300"/>
    </source>
</evidence>
<feature type="compositionally biased region" description="Basic and acidic residues" evidence="5">
    <location>
        <begin position="112"/>
        <end position="121"/>
    </location>
</feature>
<comment type="function">
    <text evidence="4">RuBisCO catalyzes two reactions: the carboxylation of D-ribulose 1,5-bisphosphate, the primary event in carbon dioxide fixation, as well as the oxidative fragmentation of the pentose substrate. Both reactions occur simultaneously and in competition at the same active site. Although the small subunit is not catalytic it is essential for maximal activity.</text>
</comment>
<comment type="similarity">
    <text evidence="4">Belongs to the RuBisCO small chain family.</text>
</comment>
<evidence type="ECO:0000256" key="3">
    <source>
        <dbReference type="ARBA" id="ARBA00038826"/>
    </source>
</evidence>